<feature type="region of interest" description="Disordered" evidence="11">
    <location>
        <begin position="1"/>
        <end position="29"/>
    </location>
</feature>
<keyword evidence="3" id="KW-0677">Repeat</keyword>
<evidence type="ECO:0000256" key="1">
    <source>
        <dbReference type="ARBA" id="ARBA00004123"/>
    </source>
</evidence>
<keyword evidence="7" id="KW-0238">DNA-binding</keyword>
<evidence type="ECO:0000256" key="8">
    <source>
        <dbReference type="ARBA" id="ARBA00023163"/>
    </source>
</evidence>
<feature type="region of interest" description="Disordered" evidence="11">
    <location>
        <begin position="58"/>
        <end position="79"/>
    </location>
</feature>
<proteinExistence type="predicted"/>
<comment type="caution">
    <text evidence="13">The sequence shown here is derived from an EMBL/GenBank/DDBJ whole genome shotgun (WGS) entry which is preliminary data.</text>
</comment>
<feature type="region of interest" description="Disordered" evidence="11">
    <location>
        <begin position="291"/>
        <end position="316"/>
    </location>
</feature>
<evidence type="ECO:0000256" key="10">
    <source>
        <dbReference type="PROSITE-ProRule" id="PRU00042"/>
    </source>
</evidence>
<dbReference type="PANTHER" id="PTHR46105">
    <property type="entry name" value="AGAP004733-PA"/>
    <property type="match status" value="1"/>
</dbReference>
<sequence length="414" mass="45961">MDHYLPPPRRGETYLQTSKISPPLSPSTTYRAGAPADFVLSDNLTSPHPSYHRLYQYEGGIPADSSSPSGPRLPSENYPHPLPESIGLCSNDNSHYDTEYSTRCQQQYESSINSETDVRDTSLYVDDFHGTSGTVSNNLYPLHIPESANFDDMNMRPFTTRKSMWRTSSDIMQSPMSLDDTPDSASSASVPTPASSARFSAPWVTPGLPGKDAVQELEGHCTDALNQEIDETNVHSSVERMIAPYWEQNLNEDETTNYDQAGLKIYDSEAMCNYINCDHLNIQNAGQYSHLAPGSAPPMDLKLNSSASSQEPTVDTTIQLQSPRVASDKVRERAHSKRKGPGQYVCELCGDDFTAAHNLKNHVNSHNGIKPHACEQCKYRSCTSFTLKRHVLKKHGGVAASKCKRYREVTMNFV</sequence>
<feature type="compositionally biased region" description="Polar residues" evidence="11">
    <location>
        <begin position="303"/>
        <end position="316"/>
    </location>
</feature>
<keyword evidence="9" id="KW-0539">Nucleus</keyword>
<evidence type="ECO:0000256" key="11">
    <source>
        <dbReference type="SAM" id="MobiDB-lite"/>
    </source>
</evidence>
<keyword evidence="14" id="KW-1185">Reference proteome</keyword>
<feature type="domain" description="C2H2-type" evidence="12">
    <location>
        <begin position="344"/>
        <end position="371"/>
    </location>
</feature>
<evidence type="ECO:0000313" key="14">
    <source>
        <dbReference type="Proteomes" id="UP001498398"/>
    </source>
</evidence>
<organism evidence="13 14">
    <name type="scientific">Marasmiellus scandens</name>
    <dbReference type="NCBI Taxonomy" id="2682957"/>
    <lineage>
        <taxon>Eukaryota</taxon>
        <taxon>Fungi</taxon>
        <taxon>Dikarya</taxon>
        <taxon>Basidiomycota</taxon>
        <taxon>Agaricomycotina</taxon>
        <taxon>Agaricomycetes</taxon>
        <taxon>Agaricomycetidae</taxon>
        <taxon>Agaricales</taxon>
        <taxon>Marasmiineae</taxon>
        <taxon>Omphalotaceae</taxon>
        <taxon>Marasmiellus</taxon>
    </lineage>
</organism>
<keyword evidence="4 10" id="KW-0863">Zinc-finger</keyword>
<dbReference type="PROSITE" id="PS00028">
    <property type="entry name" value="ZINC_FINGER_C2H2_1"/>
    <property type="match status" value="1"/>
</dbReference>
<dbReference type="Proteomes" id="UP001498398">
    <property type="component" value="Unassembled WGS sequence"/>
</dbReference>
<evidence type="ECO:0000256" key="2">
    <source>
        <dbReference type="ARBA" id="ARBA00022723"/>
    </source>
</evidence>
<evidence type="ECO:0000256" key="3">
    <source>
        <dbReference type="ARBA" id="ARBA00022737"/>
    </source>
</evidence>
<dbReference type="InterPro" id="IPR050457">
    <property type="entry name" value="ZnFinger_BTB_dom_contain"/>
</dbReference>
<keyword evidence="6" id="KW-0805">Transcription regulation</keyword>
<evidence type="ECO:0000256" key="6">
    <source>
        <dbReference type="ARBA" id="ARBA00023015"/>
    </source>
</evidence>
<evidence type="ECO:0000313" key="13">
    <source>
        <dbReference type="EMBL" id="KAK7460376.1"/>
    </source>
</evidence>
<evidence type="ECO:0000259" key="12">
    <source>
        <dbReference type="PROSITE" id="PS50157"/>
    </source>
</evidence>
<dbReference type="Gene3D" id="3.30.160.60">
    <property type="entry name" value="Classic Zinc Finger"/>
    <property type="match status" value="1"/>
</dbReference>
<feature type="compositionally biased region" description="Low complexity" evidence="11">
    <location>
        <begin position="183"/>
        <end position="197"/>
    </location>
</feature>
<evidence type="ECO:0000256" key="4">
    <source>
        <dbReference type="ARBA" id="ARBA00022771"/>
    </source>
</evidence>
<accession>A0ABR1JEF5</accession>
<dbReference type="SUPFAM" id="SSF57667">
    <property type="entry name" value="beta-beta-alpha zinc fingers"/>
    <property type="match status" value="1"/>
</dbReference>
<gene>
    <name evidence="13" type="ORF">VKT23_009099</name>
</gene>
<reference evidence="13 14" key="1">
    <citation type="submission" date="2024-01" db="EMBL/GenBank/DDBJ databases">
        <title>A draft genome for the cacao thread blight pathogen Marasmiellus scandens.</title>
        <authorList>
            <person name="Baruah I.K."/>
            <person name="Leung J."/>
            <person name="Bukari Y."/>
            <person name="Amoako-Attah I."/>
            <person name="Meinhardt L.W."/>
            <person name="Bailey B.A."/>
            <person name="Cohen S.P."/>
        </authorList>
    </citation>
    <scope>NUCLEOTIDE SEQUENCE [LARGE SCALE GENOMIC DNA]</scope>
    <source>
        <strain evidence="13 14">GH-19</strain>
    </source>
</reference>
<dbReference type="SMART" id="SM00355">
    <property type="entry name" value="ZnF_C2H2"/>
    <property type="match status" value="2"/>
</dbReference>
<dbReference type="PROSITE" id="PS50157">
    <property type="entry name" value="ZINC_FINGER_C2H2_2"/>
    <property type="match status" value="1"/>
</dbReference>
<dbReference type="InterPro" id="IPR013087">
    <property type="entry name" value="Znf_C2H2_type"/>
</dbReference>
<keyword evidence="2" id="KW-0479">Metal-binding</keyword>
<evidence type="ECO:0000256" key="5">
    <source>
        <dbReference type="ARBA" id="ARBA00022833"/>
    </source>
</evidence>
<feature type="compositionally biased region" description="Polar residues" evidence="11">
    <location>
        <begin position="14"/>
        <end position="29"/>
    </location>
</feature>
<keyword evidence="5" id="KW-0862">Zinc</keyword>
<keyword evidence="8" id="KW-0804">Transcription</keyword>
<evidence type="ECO:0000256" key="9">
    <source>
        <dbReference type="ARBA" id="ARBA00023242"/>
    </source>
</evidence>
<name>A0ABR1JEF5_9AGAR</name>
<feature type="region of interest" description="Disordered" evidence="11">
    <location>
        <begin position="173"/>
        <end position="204"/>
    </location>
</feature>
<dbReference type="InterPro" id="IPR036236">
    <property type="entry name" value="Znf_C2H2_sf"/>
</dbReference>
<protein>
    <recommendedName>
        <fullName evidence="12">C2H2-type domain-containing protein</fullName>
    </recommendedName>
</protein>
<comment type="subcellular location">
    <subcellularLocation>
        <location evidence="1">Nucleus</location>
    </subcellularLocation>
</comment>
<dbReference type="EMBL" id="JBANRG010000015">
    <property type="protein sequence ID" value="KAK7460376.1"/>
    <property type="molecule type" value="Genomic_DNA"/>
</dbReference>
<evidence type="ECO:0000256" key="7">
    <source>
        <dbReference type="ARBA" id="ARBA00023125"/>
    </source>
</evidence>
<dbReference type="PANTHER" id="PTHR46105:SF5">
    <property type="entry name" value="ZINC FINGER AND BTB DOMAIN-CONTAINING PROTEIN 44 ISOFORM X1"/>
    <property type="match status" value="1"/>
</dbReference>